<evidence type="ECO:0000313" key="2">
    <source>
        <dbReference type="EMBL" id="QEL17832.1"/>
    </source>
</evidence>
<dbReference type="EMBL" id="CP042425">
    <property type="protein sequence ID" value="QEL17832.1"/>
    <property type="molecule type" value="Genomic_DNA"/>
</dbReference>
<dbReference type="InterPro" id="IPR029068">
    <property type="entry name" value="Glyas_Bleomycin-R_OHBP_Dase"/>
</dbReference>
<dbReference type="Proteomes" id="UP000324974">
    <property type="component" value="Chromosome"/>
</dbReference>
<evidence type="ECO:0000259" key="1">
    <source>
        <dbReference type="PROSITE" id="PS51819"/>
    </source>
</evidence>
<dbReference type="CDD" id="cd06587">
    <property type="entry name" value="VOC"/>
    <property type="match status" value="1"/>
</dbReference>
<dbReference type="SUPFAM" id="SSF54593">
    <property type="entry name" value="Glyoxalase/Bleomycin resistance protein/Dihydroxybiphenyl dioxygenase"/>
    <property type="match status" value="1"/>
</dbReference>
<dbReference type="OrthoDB" id="194298at2"/>
<name>A0A5C1AJF2_9BACT</name>
<accession>A0A5C1AJF2</accession>
<gene>
    <name evidence="2" type="ORF">PX52LOC_04843</name>
</gene>
<dbReference type="Pfam" id="PF00903">
    <property type="entry name" value="Glyoxalase"/>
    <property type="match status" value="1"/>
</dbReference>
<evidence type="ECO:0000313" key="3">
    <source>
        <dbReference type="Proteomes" id="UP000324974"/>
    </source>
</evidence>
<dbReference type="AlphaFoldDB" id="A0A5C1AJF2"/>
<dbReference type="KEGG" id="lrs:PX52LOC_04843"/>
<dbReference type="Gene3D" id="3.10.180.10">
    <property type="entry name" value="2,3-Dihydroxybiphenyl 1,2-Dioxygenase, domain 1"/>
    <property type="match status" value="1"/>
</dbReference>
<protein>
    <submittedName>
        <fullName evidence="2">Glyoxalase</fullName>
    </submittedName>
</protein>
<organism evidence="2 3">
    <name type="scientific">Limnoglobus roseus</name>
    <dbReference type="NCBI Taxonomy" id="2598579"/>
    <lineage>
        <taxon>Bacteria</taxon>
        <taxon>Pseudomonadati</taxon>
        <taxon>Planctomycetota</taxon>
        <taxon>Planctomycetia</taxon>
        <taxon>Gemmatales</taxon>
        <taxon>Gemmataceae</taxon>
        <taxon>Limnoglobus</taxon>
    </lineage>
</organism>
<sequence>MRPQPLICVRDVEASSLWYQRLLRCRSDHGGPNYERLVHFGRLVLQLHRWEKEHHHGRIGDPNDLPPGNGLLLWFEVDDFDEATARAEAMGIEIIMPRHRNPPDGDGGPNHWEVWLRDPDGYKVVLASPDGTADGAWRPRPTEGG</sequence>
<reference evidence="3" key="1">
    <citation type="submission" date="2019-08" db="EMBL/GenBank/DDBJ databases">
        <title>Limnoglobus roseus gen. nov., sp. nov., a novel freshwater planctomycete with a giant genome from the family Gemmataceae.</title>
        <authorList>
            <person name="Kulichevskaya I.S."/>
            <person name="Naumoff D.G."/>
            <person name="Miroshnikov K."/>
            <person name="Ivanova A."/>
            <person name="Philippov D.A."/>
            <person name="Hakobyan A."/>
            <person name="Rijpstra I.C."/>
            <person name="Sinninghe Damste J.S."/>
            <person name="Liesack W."/>
            <person name="Dedysh S.N."/>
        </authorList>
    </citation>
    <scope>NUCLEOTIDE SEQUENCE [LARGE SCALE GENOMIC DNA]</scope>
    <source>
        <strain evidence="3">PX52</strain>
    </source>
</reference>
<proteinExistence type="predicted"/>
<keyword evidence="3" id="KW-1185">Reference proteome</keyword>
<dbReference type="PROSITE" id="PS51819">
    <property type="entry name" value="VOC"/>
    <property type="match status" value="1"/>
</dbReference>
<dbReference type="RefSeq" id="WP_149112394.1">
    <property type="nucleotide sequence ID" value="NZ_CP042425.1"/>
</dbReference>
<feature type="domain" description="VOC" evidence="1">
    <location>
        <begin position="1"/>
        <end position="129"/>
    </location>
</feature>
<dbReference type="InterPro" id="IPR037523">
    <property type="entry name" value="VOC_core"/>
</dbReference>
<dbReference type="InterPro" id="IPR004360">
    <property type="entry name" value="Glyas_Fos-R_dOase_dom"/>
</dbReference>